<dbReference type="GO" id="GO:0043748">
    <property type="term" value="F:O-succinylbenzoate synthase activity"/>
    <property type="evidence" value="ECO:0007669"/>
    <property type="project" value="UniProtKB-EC"/>
</dbReference>
<dbReference type="PANTHER" id="PTHR48073">
    <property type="entry name" value="O-SUCCINYLBENZOATE SYNTHASE-RELATED"/>
    <property type="match status" value="1"/>
</dbReference>
<keyword evidence="2 4" id="KW-0460">Magnesium</keyword>
<keyword evidence="8" id="KW-1185">Reference proteome</keyword>
<comment type="similarity">
    <text evidence="4">Belongs to the mandelate racemase/muconate lactonizing enzyme family. MenC type 1 subfamily.</text>
</comment>
<comment type="pathway">
    <text evidence="4">Quinol/quinone metabolism; 1,4-dihydroxy-2-naphthoate biosynthesis; 1,4-dihydroxy-2-naphthoate from chorismate: step 4/7.</text>
</comment>
<comment type="pathway">
    <text evidence="4">Quinol/quinone metabolism; menaquinone biosynthesis.</text>
</comment>
<dbReference type="SUPFAM" id="SSF54826">
    <property type="entry name" value="Enolase N-terminal domain-like"/>
    <property type="match status" value="1"/>
</dbReference>
<dbReference type="PROSITE" id="PS00909">
    <property type="entry name" value="MR_MLE_2"/>
    <property type="match status" value="1"/>
</dbReference>
<evidence type="ECO:0000259" key="6">
    <source>
        <dbReference type="SMART" id="SM00922"/>
    </source>
</evidence>
<dbReference type="Proteomes" id="UP000501602">
    <property type="component" value="Chromosome"/>
</dbReference>
<dbReference type="NCBIfam" id="TIGR01927">
    <property type="entry name" value="menC_gam_Gplu"/>
    <property type="match status" value="1"/>
</dbReference>
<organism evidence="7 8">
    <name type="scientific">Ferrimonas lipolytica</name>
    <dbReference type="NCBI Taxonomy" id="2724191"/>
    <lineage>
        <taxon>Bacteria</taxon>
        <taxon>Pseudomonadati</taxon>
        <taxon>Pseudomonadota</taxon>
        <taxon>Gammaproteobacteria</taxon>
        <taxon>Alteromonadales</taxon>
        <taxon>Ferrimonadaceae</taxon>
        <taxon>Ferrimonas</taxon>
    </lineage>
</organism>
<dbReference type="Pfam" id="PF13378">
    <property type="entry name" value="MR_MLE_C"/>
    <property type="match status" value="1"/>
</dbReference>
<sequence length="315" mass="35229">MIVATALYRYRNPLQTPLRFAGKQLRYRHGLLLKFEHKRQISWGDCAPLPGFSNDTIEQNQQALLAWCCQQQAIDKLPPAAQFAISSGRFMARNQQSKQVTKTVPLLVGNVEQMLRQALVSANTTMKLKLARNALTDEISLVQQLQQARPDLRLRIDANQGWQRSQAMQFAKQIDVKRIDYVEEPCLHLSDSLAVHQQTGLPLALDESTQAPNYQYQLHSGVVALVLKPTIIGSIDRLQHLISAAHKDGVACVLSSSFESNLGLLALATLAQQLTPAETPGLDTLSPLTYDLCQPNPWLPKRPLLTESQLEPLWQ</sequence>
<dbReference type="UniPathway" id="UPA00079"/>
<dbReference type="InterPro" id="IPR036849">
    <property type="entry name" value="Enolase-like_C_sf"/>
</dbReference>
<accession>A0A6H1UGE9</accession>
<evidence type="ECO:0000256" key="5">
    <source>
        <dbReference type="NCBIfam" id="TIGR01927"/>
    </source>
</evidence>
<dbReference type="InterPro" id="IPR029065">
    <property type="entry name" value="Enolase_C-like"/>
</dbReference>
<feature type="binding site" evidence="4">
    <location>
        <position position="206"/>
    </location>
    <ligand>
        <name>Mg(2+)</name>
        <dbReference type="ChEBI" id="CHEBI:18420"/>
    </ligand>
</feature>
<dbReference type="InterPro" id="IPR013342">
    <property type="entry name" value="Mandelate_racemase_C"/>
</dbReference>
<dbReference type="CDD" id="cd03320">
    <property type="entry name" value="OSBS"/>
    <property type="match status" value="1"/>
</dbReference>
<proteinExistence type="inferred from homology"/>
<dbReference type="SFLD" id="SFLDG00180">
    <property type="entry name" value="muconate_cycloisomerase"/>
    <property type="match status" value="1"/>
</dbReference>
<comment type="function">
    <text evidence="4">Converts 2-succinyl-6-hydroxy-2,4-cyclohexadiene-1-carboxylate (SHCHC) to 2-succinylbenzoate (OSB).</text>
</comment>
<gene>
    <name evidence="4 7" type="primary">menC</name>
    <name evidence="7" type="ORF">HER31_15510</name>
</gene>
<feature type="binding site" evidence="4">
    <location>
        <position position="183"/>
    </location>
    <ligand>
        <name>Mg(2+)</name>
        <dbReference type="ChEBI" id="CHEBI:18420"/>
    </ligand>
</feature>
<feature type="domain" description="Mandelate racemase/muconate lactonizing enzyme C-terminal" evidence="6">
    <location>
        <begin position="111"/>
        <end position="202"/>
    </location>
</feature>
<evidence type="ECO:0000313" key="8">
    <source>
        <dbReference type="Proteomes" id="UP000501602"/>
    </source>
</evidence>
<dbReference type="Gene3D" id="3.20.20.120">
    <property type="entry name" value="Enolase-like C-terminal domain"/>
    <property type="match status" value="1"/>
</dbReference>
<dbReference type="SMART" id="SM00922">
    <property type="entry name" value="MR_MLE"/>
    <property type="match status" value="1"/>
</dbReference>
<dbReference type="GO" id="GO:0000287">
    <property type="term" value="F:magnesium ion binding"/>
    <property type="evidence" value="ECO:0007669"/>
    <property type="project" value="UniProtKB-UniRule"/>
</dbReference>
<dbReference type="InterPro" id="IPR041338">
    <property type="entry name" value="OSBS_N"/>
</dbReference>
<evidence type="ECO:0000256" key="1">
    <source>
        <dbReference type="ARBA" id="ARBA00022723"/>
    </source>
</evidence>
<comment type="catalytic activity">
    <reaction evidence="4">
        <text>(1R,6R)-6-hydroxy-2-succinyl-cyclohexa-2,4-diene-1-carboxylate = 2-succinylbenzoate + H2O</text>
        <dbReference type="Rhea" id="RHEA:10196"/>
        <dbReference type="ChEBI" id="CHEBI:15377"/>
        <dbReference type="ChEBI" id="CHEBI:18325"/>
        <dbReference type="ChEBI" id="CHEBI:58689"/>
        <dbReference type="EC" id="4.2.1.113"/>
    </reaction>
</comment>
<evidence type="ECO:0000256" key="2">
    <source>
        <dbReference type="ARBA" id="ARBA00022842"/>
    </source>
</evidence>
<feature type="active site" description="Proton donor" evidence="4">
    <location>
        <position position="129"/>
    </location>
</feature>
<keyword evidence="1 4" id="KW-0479">Metal-binding</keyword>
<dbReference type="RefSeq" id="WP_168661905.1">
    <property type="nucleotide sequence ID" value="NZ_CP051180.1"/>
</dbReference>
<evidence type="ECO:0000313" key="7">
    <source>
        <dbReference type="EMBL" id="QIZ78185.1"/>
    </source>
</evidence>
<dbReference type="PANTHER" id="PTHR48073:SF2">
    <property type="entry name" value="O-SUCCINYLBENZOATE SYNTHASE"/>
    <property type="match status" value="1"/>
</dbReference>
<dbReference type="GO" id="GO:0009234">
    <property type="term" value="P:menaquinone biosynthetic process"/>
    <property type="evidence" value="ECO:0007669"/>
    <property type="project" value="UniProtKB-UniRule"/>
</dbReference>
<name>A0A6H1UGE9_9GAMM</name>
<dbReference type="EC" id="4.2.1.113" evidence="4 5"/>
<dbReference type="HAMAP" id="MF_00470">
    <property type="entry name" value="MenC_1"/>
    <property type="match status" value="1"/>
</dbReference>
<dbReference type="Pfam" id="PF21508">
    <property type="entry name" value="MenC_N"/>
    <property type="match status" value="1"/>
</dbReference>
<dbReference type="AlphaFoldDB" id="A0A6H1UGE9"/>
<dbReference type="SUPFAM" id="SSF51604">
    <property type="entry name" value="Enolase C-terminal domain-like"/>
    <property type="match status" value="1"/>
</dbReference>
<protein>
    <recommendedName>
        <fullName evidence="4 5">o-succinylbenzoate synthase</fullName>
        <shortName evidence="4">OSB synthase</shortName>
        <shortName evidence="4">OSBS</shortName>
        <ecNumber evidence="4 5">4.2.1.113</ecNumber>
    </recommendedName>
    <alternativeName>
        <fullName evidence="4">4-(2'-carboxyphenyl)-4-oxybutyric acid synthase</fullName>
    </alternativeName>
    <alternativeName>
        <fullName evidence="4">o-succinylbenzoic acid synthase</fullName>
    </alternativeName>
</protein>
<dbReference type="InterPro" id="IPR010196">
    <property type="entry name" value="OSB_synthase_MenC1"/>
</dbReference>
<dbReference type="Gene3D" id="3.30.390.10">
    <property type="entry name" value="Enolase-like, N-terminal domain"/>
    <property type="match status" value="1"/>
</dbReference>
<dbReference type="SFLD" id="SFLDS00001">
    <property type="entry name" value="Enolase"/>
    <property type="match status" value="1"/>
</dbReference>
<dbReference type="InterPro" id="IPR018110">
    <property type="entry name" value="Mandel_Rmase/mucon_lact_enz_CS"/>
</dbReference>
<feature type="active site" description="Proton acceptor" evidence="4">
    <location>
        <position position="228"/>
    </location>
</feature>
<dbReference type="InterPro" id="IPR029017">
    <property type="entry name" value="Enolase-like_N"/>
</dbReference>
<dbReference type="EMBL" id="CP051180">
    <property type="protein sequence ID" value="QIZ78185.1"/>
    <property type="molecule type" value="Genomic_DNA"/>
</dbReference>
<comment type="cofactor">
    <cofactor evidence="4">
        <name>a divalent metal cation</name>
        <dbReference type="ChEBI" id="CHEBI:60240"/>
    </cofactor>
</comment>
<keyword evidence="3 4" id="KW-0456">Lyase</keyword>
<keyword evidence="4" id="KW-0474">Menaquinone biosynthesis</keyword>
<dbReference type="UniPathway" id="UPA01057">
    <property type="reaction ID" value="UER00165"/>
</dbReference>
<feature type="binding site" evidence="4">
    <location>
        <position position="157"/>
    </location>
    <ligand>
        <name>Mg(2+)</name>
        <dbReference type="ChEBI" id="CHEBI:18420"/>
    </ligand>
</feature>
<dbReference type="NCBIfam" id="NF003473">
    <property type="entry name" value="PRK05105.1"/>
    <property type="match status" value="1"/>
</dbReference>
<dbReference type="SFLD" id="SFLDF00009">
    <property type="entry name" value="o-succinylbenzoate_synthase"/>
    <property type="match status" value="1"/>
</dbReference>
<evidence type="ECO:0000256" key="3">
    <source>
        <dbReference type="ARBA" id="ARBA00023239"/>
    </source>
</evidence>
<dbReference type="KEGG" id="fes:HER31_15510"/>
<evidence type="ECO:0000256" key="4">
    <source>
        <dbReference type="HAMAP-Rule" id="MF_00470"/>
    </source>
</evidence>
<reference evidence="7 8" key="1">
    <citation type="submission" date="2020-04" db="EMBL/GenBank/DDBJ databases">
        <title>Ferrimonas sp. S7 isolated from sea water.</title>
        <authorList>
            <person name="Bae S.S."/>
            <person name="Baek K."/>
        </authorList>
    </citation>
    <scope>NUCLEOTIDE SEQUENCE [LARGE SCALE GENOMIC DNA]</scope>
    <source>
        <strain evidence="7 8">S7</strain>
    </source>
</reference>
<dbReference type="GO" id="GO:0009063">
    <property type="term" value="P:amino acid catabolic process"/>
    <property type="evidence" value="ECO:0007669"/>
    <property type="project" value="InterPro"/>
</dbReference>